<dbReference type="InterPro" id="IPR041355">
    <property type="entry name" value="Pre-SET_CXC"/>
</dbReference>
<feature type="domain" description="SET" evidence="8">
    <location>
        <begin position="396"/>
        <end position="512"/>
    </location>
</feature>
<dbReference type="InterPro" id="IPR026489">
    <property type="entry name" value="CXC_dom"/>
</dbReference>
<evidence type="ECO:0000259" key="9">
    <source>
        <dbReference type="PROSITE" id="PS51633"/>
    </source>
</evidence>
<keyword evidence="3" id="KW-0949">S-adenosyl-L-methionine</keyword>
<accession>A0A5C2RRX7</accession>
<evidence type="ECO:0000256" key="4">
    <source>
        <dbReference type="ARBA" id="ARBA00023015"/>
    </source>
</evidence>
<comment type="catalytic activity">
    <reaction evidence="6">
        <text>L-lysyl(27)-[histone H3] + 3 S-adenosyl-L-methionine = N(6),N(6),N(6)-trimethyl-L-lysyl(27)-[histone H3] + 3 S-adenosyl-L-homocysteine + 3 H(+)</text>
        <dbReference type="Rhea" id="RHEA:60292"/>
        <dbReference type="Rhea" id="RHEA-COMP:15535"/>
        <dbReference type="Rhea" id="RHEA-COMP:15548"/>
        <dbReference type="ChEBI" id="CHEBI:15378"/>
        <dbReference type="ChEBI" id="CHEBI:29969"/>
        <dbReference type="ChEBI" id="CHEBI:57856"/>
        <dbReference type="ChEBI" id="CHEBI:59789"/>
        <dbReference type="ChEBI" id="CHEBI:61961"/>
        <dbReference type="EC" id="2.1.1.356"/>
    </reaction>
</comment>
<dbReference type="PANTHER" id="PTHR45747:SF4">
    <property type="entry name" value="HISTONE-LYSINE N-METHYLTRANSFERASE E(Z)"/>
    <property type="match status" value="1"/>
</dbReference>
<dbReference type="Proteomes" id="UP000313359">
    <property type="component" value="Unassembled WGS sequence"/>
</dbReference>
<evidence type="ECO:0000256" key="1">
    <source>
        <dbReference type="ARBA" id="ARBA00022603"/>
    </source>
</evidence>
<feature type="compositionally biased region" description="Basic and acidic residues" evidence="7">
    <location>
        <begin position="269"/>
        <end position="280"/>
    </location>
</feature>
<dbReference type="Pfam" id="PF00856">
    <property type="entry name" value="SET"/>
    <property type="match status" value="1"/>
</dbReference>
<dbReference type="AlphaFoldDB" id="A0A5C2RRX7"/>
<dbReference type="InterPro" id="IPR046341">
    <property type="entry name" value="SET_dom_sf"/>
</dbReference>
<organism evidence="10 11">
    <name type="scientific">Lentinus tigrinus ALCF2SS1-6</name>
    <dbReference type="NCBI Taxonomy" id="1328759"/>
    <lineage>
        <taxon>Eukaryota</taxon>
        <taxon>Fungi</taxon>
        <taxon>Dikarya</taxon>
        <taxon>Basidiomycota</taxon>
        <taxon>Agaricomycotina</taxon>
        <taxon>Agaricomycetes</taxon>
        <taxon>Polyporales</taxon>
        <taxon>Polyporaceae</taxon>
        <taxon>Lentinus</taxon>
    </lineage>
</organism>
<dbReference type="GO" id="GO:0032259">
    <property type="term" value="P:methylation"/>
    <property type="evidence" value="ECO:0007669"/>
    <property type="project" value="UniProtKB-KW"/>
</dbReference>
<dbReference type="PROSITE" id="PS51633">
    <property type="entry name" value="CXC"/>
    <property type="match status" value="1"/>
</dbReference>
<evidence type="ECO:0000256" key="5">
    <source>
        <dbReference type="ARBA" id="ARBA00023163"/>
    </source>
</evidence>
<evidence type="ECO:0000313" key="11">
    <source>
        <dbReference type="Proteomes" id="UP000313359"/>
    </source>
</evidence>
<dbReference type="GO" id="GO:0031507">
    <property type="term" value="P:heterochromatin formation"/>
    <property type="evidence" value="ECO:0007669"/>
    <property type="project" value="TreeGrafter"/>
</dbReference>
<dbReference type="GO" id="GO:0035098">
    <property type="term" value="C:ESC/E(Z) complex"/>
    <property type="evidence" value="ECO:0007669"/>
    <property type="project" value="TreeGrafter"/>
</dbReference>
<name>A0A5C2RRX7_9APHY</name>
<dbReference type="Pfam" id="PF18264">
    <property type="entry name" value="preSET_CXC"/>
    <property type="match status" value="1"/>
</dbReference>
<dbReference type="Gene3D" id="2.170.270.10">
    <property type="entry name" value="SET domain"/>
    <property type="match status" value="1"/>
</dbReference>
<dbReference type="InterPro" id="IPR001214">
    <property type="entry name" value="SET_dom"/>
</dbReference>
<keyword evidence="11" id="KW-1185">Reference proteome</keyword>
<dbReference type="OrthoDB" id="6141102at2759"/>
<evidence type="ECO:0000256" key="3">
    <source>
        <dbReference type="ARBA" id="ARBA00022691"/>
    </source>
</evidence>
<gene>
    <name evidence="10" type="ORF">L227DRAFT_378131</name>
</gene>
<keyword evidence="4" id="KW-0805">Transcription regulation</keyword>
<feature type="region of interest" description="Disordered" evidence="7">
    <location>
        <begin position="261"/>
        <end position="280"/>
    </location>
</feature>
<dbReference type="GO" id="GO:0003682">
    <property type="term" value="F:chromatin binding"/>
    <property type="evidence" value="ECO:0007669"/>
    <property type="project" value="TreeGrafter"/>
</dbReference>
<feature type="domain" description="CXC" evidence="9">
    <location>
        <begin position="268"/>
        <end position="399"/>
    </location>
</feature>
<dbReference type="InterPro" id="IPR045318">
    <property type="entry name" value="EZH1/2-like"/>
</dbReference>
<evidence type="ECO:0000256" key="2">
    <source>
        <dbReference type="ARBA" id="ARBA00022679"/>
    </source>
</evidence>
<dbReference type="SUPFAM" id="SSF82199">
    <property type="entry name" value="SET domain"/>
    <property type="match status" value="1"/>
</dbReference>
<protein>
    <submittedName>
        <fullName evidence="10">SET domain-containing protein</fullName>
    </submittedName>
</protein>
<sequence length="522" mass="58185">MATVAATGALPAPYPRYESCPPINNNILLGDDSNYLPFMPFADDPTFDYHDYLADHKGLAWQEGGYRDSDVLAIVLETARRLQREHGMSMETIDKTGILPLTLCTTSVWGAIWTEKMSDRIPWPGSSRASAPALSDITPPAADDLKTRLQDYLTLWCPRLECLQGHCFTHATEQHNIDFAVPAVPGQERFRLQSAQTPCGNDCTLRHRPIHERDVAWSDADLEELRVICHIAPPTTPCELARLCHKPCFEVAVVAPRVSIKRKKGRPKDKHDEPQDPQYERHLYGTEVPPHFIPNKPCNHPGPCIHNGGCACAANAAHCSRSCGCSALCARRWKGCKCATMVVKQHKRGPRELMQPCSTDYCPCRKAKRECDPEVCAPCPEDSSCRNMQLQRGVPKRVEVKQSKHGMGLFLAEAVHECDLIIEYVGELIYEATFQTRNELSQHLGRNYVFGLNDQISVDSTRAGNPARFINHAPARRANVEVSILLVDGEQRIGVYAKRQMAPGTELLLDYGPEFPITGAES</sequence>
<dbReference type="EMBL" id="ML122314">
    <property type="protein sequence ID" value="RPD53881.1"/>
    <property type="molecule type" value="Genomic_DNA"/>
</dbReference>
<dbReference type="PROSITE" id="PS50280">
    <property type="entry name" value="SET"/>
    <property type="match status" value="1"/>
</dbReference>
<dbReference type="SMART" id="SM00317">
    <property type="entry name" value="SET"/>
    <property type="match status" value="1"/>
</dbReference>
<reference evidence="10" key="1">
    <citation type="journal article" date="2018" name="Genome Biol. Evol.">
        <title>Genomics and development of Lentinus tigrinus, a white-rot wood-decaying mushroom with dimorphic fruiting bodies.</title>
        <authorList>
            <person name="Wu B."/>
            <person name="Xu Z."/>
            <person name="Knudson A."/>
            <person name="Carlson A."/>
            <person name="Chen N."/>
            <person name="Kovaka S."/>
            <person name="LaButti K."/>
            <person name="Lipzen A."/>
            <person name="Pennachio C."/>
            <person name="Riley R."/>
            <person name="Schakwitz W."/>
            <person name="Umezawa K."/>
            <person name="Ohm R.A."/>
            <person name="Grigoriev I.V."/>
            <person name="Nagy L.G."/>
            <person name="Gibbons J."/>
            <person name="Hibbett D."/>
        </authorList>
    </citation>
    <scope>NUCLEOTIDE SEQUENCE [LARGE SCALE GENOMIC DNA]</scope>
    <source>
        <strain evidence="10">ALCF2SS1-6</strain>
    </source>
</reference>
<proteinExistence type="predicted"/>
<dbReference type="GO" id="GO:0140951">
    <property type="term" value="F:histone H3K27 trimethyltransferase activity"/>
    <property type="evidence" value="ECO:0007669"/>
    <property type="project" value="UniProtKB-EC"/>
</dbReference>
<evidence type="ECO:0000256" key="7">
    <source>
        <dbReference type="SAM" id="MobiDB-lite"/>
    </source>
</evidence>
<keyword evidence="1" id="KW-0489">Methyltransferase</keyword>
<dbReference type="PANTHER" id="PTHR45747">
    <property type="entry name" value="HISTONE-LYSINE N-METHYLTRANSFERASE E(Z)"/>
    <property type="match status" value="1"/>
</dbReference>
<evidence type="ECO:0000259" key="8">
    <source>
        <dbReference type="PROSITE" id="PS50280"/>
    </source>
</evidence>
<evidence type="ECO:0000256" key="6">
    <source>
        <dbReference type="ARBA" id="ARBA00048568"/>
    </source>
</evidence>
<dbReference type="STRING" id="1328759.A0A5C2RRX7"/>
<keyword evidence="2" id="KW-0808">Transferase</keyword>
<keyword evidence="5" id="KW-0804">Transcription</keyword>
<evidence type="ECO:0000313" key="10">
    <source>
        <dbReference type="EMBL" id="RPD53881.1"/>
    </source>
</evidence>